<dbReference type="Pfam" id="PF01322">
    <property type="entry name" value="Cytochrom_C_2"/>
    <property type="match status" value="1"/>
</dbReference>
<reference evidence="8" key="1">
    <citation type="journal article" date="2019" name="Int. J. Syst. Evol. Microbiol.">
        <title>The Global Catalogue of Microorganisms (GCM) 10K type strain sequencing project: providing services to taxonomists for standard genome sequencing and annotation.</title>
        <authorList>
            <consortium name="The Broad Institute Genomics Platform"/>
            <consortium name="The Broad Institute Genome Sequencing Center for Infectious Disease"/>
            <person name="Wu L."/>
            <person name="Ma J."/>
        </authorList>
    </citation>
    <scope>NUCLEOTIDE SEQUENCE [LARGE SCALE GENOMIC DNA]</scope>
    <source>
        <strain evidence="8">KCTC 12861</strain>
    </source>
</reference>
<dbReference type="Proteomes" id="UP000637980">
    <property type="component" value="Unassembled WGS sequence"/>
</dbReference>
<keyword evidence="3" id="KW-0479">Metal-binding</keyword>
<feature type="chain" id="PRO_5046690716" description="Cytochrome c556" evidence="6">
    <location>
        <begin position="21"/>
        <end position="195"/>
    </location>
</feature>
<dbReference type="SUPFAM" id="SSF47175">
    <property type="entry name" value="Cytochromes"/>
    <property type="match status" value="1"/>
</dbReference>
<dbReference type="RefSeq" id="WP_189438735.1">
    <property type="nucleotide sequence ID" value="NZ_BMXE01000010.1"/>
</dbReference>
<accession>A0ABQ3EN64</accession>
<proteinExistence type="predicted"/>
<keyword evidence="8" id="KW-1185">Reference proteome</keyword>
<keyword evidence="2" id="KW-0349">Heme</keyword>
<evidence type="ECO:0000256" key="3">
    <source>
        <dbReference type="ARBA" id="ARBA00022723"/>
    </source>
</evidence>
<dbReference type="Gene3D" id="1.20.120.10">
    <property type="entry name" value="Cytochrome c/b562"/>
    <property type="match status" value="1"/>
</dbReference>
<name>A0ABQ3EN64_9HYPH</name>
<dbReference type="PROSITE" id="PS51009">
    <property type="entry name" value="CYTCII"/>
    <property type="match status" value="1"/>
</dbReference>
<sequence>MKLLVIIASSALVVSSVAGAIAHNGATGVVKERMVAMGAMGKAMKSLAGMMRGDSTYDAETVRNSAAVLQSHSGEALTALFPKDSISGPSEALPAIWSNWQEFEDLSEKLGLYATALGRATDKGLQQPASGSGMSAQMMMGNGGMMGQGMMGQGMMGTQSMEPDPDMLAEMPVQALFNMTAQTCSVCHTKFRVEK</sequence>
<evidence type="ECO:0000256" key="6">
    <source>
        <dbReference type="SAM" id="SignalP"/>
    </source>
</evidence>
<evidence type="ECO:0000256" key="5">
    <source>
        <dbReference type="ARBA" id="ARBA00023004"/>
    </source>
</evidence>
<dbReference type="EMBL" id="BMXE01000010">
    <property type="protein sequence ID" value="GHB47987.1"/>
    <property type="molecule type" value="Genomic_DNA"/>
</dbReference>
<keyword evidence="1" id="KW-0813">Transport</keyword>
<evidence type="ECO:0000313" key="7">
    <source>
        <dbReference type="EMBL" id="GHB47987.1"/>
    </source>
</evidence>
<evidence type="ECO:0000313" key="8">
    <source>
        <dbReference type="Proteomes" id="UP000637980"/>
    </source>
</evidence>
<protein>
    <recommendedName>
        <fullName evidence="9">Cytochrome c556</fullName>
    </recommendedName>
</protein>
<evidence type="ECO:0000256" key="1">
    <source>
        <dbReference type="ARBA" id="ARBA00022448"/>
    </source>
</evidence>
<comment type="caution">
    <text evidence="7">The sequence shown here is derived from an EMBL/GenBank/DDBJ whole genome shotgun (WGS) entry which is preliminary data.</text>
</comment>
<keyword evidence="6" id="KW-0732">Signal</keyword>
<dbReference type="InterPro" id="IPR010980">
    <property type="entry name" value="Cyt_c/b562"/>
</dbReference>
<dbReference type="InterPro" id="IPR002321">
    <property type="entry name" value="Cyt_c_II"/>
</dbReference>
<organism evidence="7 8">
    <name type="scientific">Pseudovibrio japonicus</name>
    <dbReference type="NCBI Taxonomy" id="366534"/>
    <lineage>
        <taxon>Bacteria</taxon>
        <taxon>Pseudomonadati</taxon>
        <taxon>Pseudomonadota</taxon>
        <taxon>Alphaproteobacteria</taxon>
        <taxon>Hyphomicrobiales</taxon>
        <taxon>Stappiaceae</taxon>
        <taxon>Pseudovibrio</taxon>
    </lineage>
</organism>
<evidence type="ECO:0000256" key="4">
    <source>
        <dbReference type="ARBA" id="ARBA00022982"/>
    </source>
</evidence>
<feature type="signal peptide" evidence="6">
    <location>
        <begin position="1"/>
        <end position="20"/>
    </location>
</feature>
<evidence type="ECO:0000256" key="2">
    <source>
        <dbReference type="ARBA" id="ARBA00022617"/>
    </source>
</evidence>
<keyword evidence="5" id="KW-0408">Iron</keyword>
<dbReference type="PIRSF" id="PIRSF000027">
    <property type="entry name" value="Cytc_c_prime"/>
    <property type="match status" value="1"/>
</dbReference>
<keyword evidence="4" id="KW-0249">Electron transport</keyword>
<evidence type="ECO:0008006" key="9">
    <source>
        <dbReference type="Google" id="ProtNLM"/>
    </source>
</evidence>
<gene>
    <name evidence="7" type="ORF">GCM10007094_41640</name>
</gene>
<dbReference type="InterPro" id="IPR012127">
    <property type="entry name" value="Cyt_c_prime"/>
</dbReference>